<protein>
    <submittedName>
        <fullName evidence="1">Uncharacterized protein</fullName>
    </submittedName>
</protein>
<organism evidence="1 2">
    <name type="scientific">Natronoglycomyces albus</name>
    <dbReference type="NCBI Taxonomy" id="2811108"/>
    <lineage>
        <taxon>Bacteria</taxon>
        <taxon>Bacillati</taxon>
        <taxon>Actinomycetota</taxon>
        <taxon>Actinomycetes</taxon>
        <taxon>Glycomycetales</taxon>
        <taxon>Glycomycetaceae</taxon>
        <taxon>Natronoglycomyces</taxon>
    </lineage>
</organism>
<gene>
    <name evidence="1" type="ORF">JQS30_03685</name>
</gene>
<sequence length="76" mass="8461">MKGISAAGTGTRKDPKYVPLGVVIDKMNDLFGAESFTESQVREFVQGLVDTLLTYPDLVNQTKVNSKKQFMESQDF</sequence>
<keyword evidence="2" id="KW-1185">Reference proteome</keyword>
<evidence type="ECO:0000313" key="1">
    <source>
        <dbReference type="EMBL" id="QSB06036.1"/>
    </source>
</evidence>
<accession>A0A895XU38</accession>
<evidence type="ECO:0000313" key="2">
    <source>
        <dbReference type="Proteomes" id="UP000662939"/>
    </source>
</evidence>
<dbReference type="Proteomes" id="UP000662939">
    <property type="component" value="Chromosome"/>
</dbReference>
<name>A0A895XU38_9ACTN</name>
<dbReference type="KEGG" id="nav:JQS30_03685"/>
<proteinExistence type="predicted"/>
<dbReference type="AlphaFoldDB" id="A0A895XU38"/>
<dbReference type="EMBL" id="CP070496">
    <property type="protein sequence ID" value="QSB06036.1"/>
    <property type="molecule type" value="Genomic_DNA"/>
</dbReference>
<reference evidence="1" key="1">
    <citation type="submission" date="2021-02" db="EMBL/GenBank/DDBJ databases">
        <title>Natronoglycomyces albus gen. nov., sp. nov, a haloalkaliphilic actinobacterium from a soda solonchak soil.</title>
        <authorList>
            <person name="Sorokin D.Y."/>
            <person name="Khijniak T.V."/>
            <person name="Zakharycheva A.P."/>
            <person name="Boueva O.V."/>
            <person name="Ariskina E.V."/>
            <person name="Hahnke R.L."/>
            <person name="Bunk B."/>
            <person name="Sproer C."/>
            <person name="Schumann P."/>
            <person name="Evtushenko L.I."/>
            <person name="Kublanov I.V."/>
        </authorList>
    </citation>
    <scope>NUCLEOTIDE SEQUENCE</scope>
    <source>
        <strain evidence="1">DSM 106290</strain>
    </source>
</reference>